<sequence>MPRDSMMSLQALFVTVAVIPSNVYVHSQGCVVGDIDCNKAVPTVFKLSDSSCPCNDASHSGALKFADDQIYVCNGKKWKMVHLTREVSGPYGSEDNPGLSCDDIYDERIRDGQLEDGIYWLHLNLIGWTMVFKIMSGVRTSPWSVLSSLTTVNELEKEALDITNTDFRQHYKSRIMLLWESFNPAQA</sequence>
<dbReference type="Proteomes" id="UP001249851">
    <property type="component" value="Unassembled WGS sequence"/>
</dbReference>
<dbReference type="EMBL" id="JARQWQ010000014">
    <property type="protein sequence ID" value="KAK2567629.1"/>
    <property type="molecule type" value="Genomic_DNA"/>
</dbReference>
<keyword evidence="1" id="KW-0732">Signal</keyword>
<feature type="non-terminal residue" evidence="2">
    <location>
        <position position="1"/>
    </location>
</feature>
<reference evidence="2" key="1">
    <citation type="journal article" date="2023" name="G3 (Bethesda)">
        <title>Whole genome assembly and annotation of the endangered Caribbean coral Acropora cervicornis.</title>
        <authorList>
            <person name="Selwyn J.D."/>
            <person name="Vollmer S.V."/>
        </authorList>
    </citation>
    <scope>NUCLEOTIDE SEQUENCE</scope>
    <source>
        <strain evidence="2">K2</strain>
    </source>
</reference>
<proteinExistence type="predicted"/>
<evidence type="ECO:0000313" key="3">
    <source>
        <dbReference type="Proteomes" id="UP001249851"/>
    </source>
</evidence>
<gene>
    <name evidence="2" type="ORF">P5673_008481</name>
</gene>
<name>A0AAD9QUA7_ACRCE</name>
<keyword evidence="3" id="KW-1185">Reference proteome</keyword>
<feature type="chain" id="PRO_5042123667" evidence="1">
    <location>
        <begin position="28"/>
        <end position="187"/>
    </location>
</feature>
<accession>A0AAD9QUA7</accession>
<reference evidence="2" key="2">
    <citation type="journal article" date="2023" name="Science">
        <title>Genomic signatures of disease resistance in endangered staghorn corals.</title>
        <authorList>
            <person name="Vollmer S.V."/>
            <person name="Selwyn J.D."/>
            <person name="Despard B.A."/>
            <person name="Roesel C.L."/>
        </authorList>
    </citation>
    <scope>NUCLEOTIDE SEQUENCE</scope>
    <source>
        <strain evidence="2">K2</strain>
    </source>
</reference>
<evidence type="ECO:0000313" key="2">
    <source>
        <dbReference type="EMBL" id="KAK2567629.1"/>
    </source>
</evidence>
<protein>
    <submittedName>
        <fullName evidence="2">Uncharacterized protein</fullName>
    </submittedName>
</protein>
<dbReference type="AlphaFoldDB" id="A0AAD9QUA7"/>
<organism evidence="2 3">
    <name type="scientific">Acropora cervicornis</name>
    <name type="common">Staghorn coral</name>
    <dbReference type="NCBI Taxonomy" id="6130"/>
    <lineage>
        <taxon>Eukaryota</taxon>
        <taxon>Metazoa</taxon>
        <taxon>Cnidaria</taxon>
        <taxon>Anthozoa</taxon>
        <taxon>Hexacorallia</taxon>
        <taxon>Scleractinia</taxon>
        <taxon>Astrocoeniina</taxon>
        <taxon>Acroporidae</taxon>
        <taxon>Acropora</taxon>
    </lineage>
</organism>
<feature type="signal peptide" evidence="1">
    <location>
        <begin position="1"/>
        <end position="27"/>
    </location>
</feature>
<evidence type="ECO:0000256" key="1">
    <source>
        <dbReference type="SAM" id="SignalP"/>
    </source>
</evidence>
<comment type="caution">
    <text evidence="2">The sequence shown here is derived from an EMBL/GenBank/DDBJ whole genome shotgun (WGS) entry which is preliminary data.</text>
</comment>